<dbReference type="PANTHER" id="PTHR43818">
    <property type="entry name" value="BCDNA.GH03377"/>
    <property type="match status" value="1"/>
</dbReference>
<dbReference type="EMBL" id="UINC01093642">
    <property type="protein sequence ID" value="SVC48225.1"/>
    <property type="molecule type" value="Genomic_DNA"/>
</dbReference>
<dbReference type="SUPFAM" id="SSF55347">
    <property type="entry name" value="Glyceraldehyde-3-phosphate dehydrogenase-like, C-terminal domain"/>
    <property type="match status" value="1"/>
</dbReference>
<dbReference type="Gene3D" id="3.40.50.720">
    <property type="entry name" value="NAD(P)-binding Rossmann-like Domain"/>
    <property type="match status" value="1"/>
</dbReference>
<dbReference type="GO" id="GO:0000166">
    <property type="term" value="F:nucleotide binding"/>
    <property type="evidence" value="ECO:0007669"/>
    <property type="project" value="InterPro"/>
</dbReference>
<feature type="domain" description="Gfo/Idh/MocA-like oxidoreductase N-terminal" evidence="1">
    <location>
        <begin position="54"/>
        <end position="172"/>
    </location>
</feature>
<organism evidence="2">
    <name type="scientific">marine metagenome</name>
    <dbReference type="NCBI Taxonomy" id="408172"/>
    <lineage>
        <taxon>unclassified sequences</taxon>
        <taxon>metagenomes</taxon>
        <taxon>ecological metagenomes</taxon>
    </lineage>
</organism>
<dbReference type="Pfam" id="PF01408">
    <property type="entry name" value="GFO_IDH_MocA"/>
    <property type="match status" value="1"/>
</dbReference>
<dbReference type="InterPro" id="IPR006311">
    <property type="entry name" value="TAT_signal"/>
</dbReference>
<dbReference type="PANTHER" id="PTHR43818:SF5">
    <property type="entry name" value="OXIDOREDUCTASE FAMILY PROTEIN"/>
    <property type="match status" value="1"/>
</dbReference>
<dbReference type="Gene3D" id="3.30.360.10">
    <property type="entry name" value="Dihydrodipicolinate Reductase, domain 2"/>
    <property type="match status" value="1"/>
</dbReference>
<dbReference type="PROSITE" id="PS51318">
    <property type="entry name" value="TAT"/>
    <property type="match status" value="1"/>
</dbReference>
<dbReference type="SUPFAM" id="SSF51735">
    <property type="entry name" value="NAD(P)-binding Rossmann-fold domains"/>
    <property type="match status" value="1"/>
</dbReference>
<evidence type="ECO:0000259" key="1">
    <source>
        <dbReference type="Pfam" id="PF01408"/>
    </source>
</evidence>
<feature type="non-terminal residue" evidence="2">
    <location>
        <position position="320"/>
    </location>
</feature>
<protein>
    <recommendedName>
        <fullName evidence="1">Gfo/Idh/MocA-like oxidoreductase N-terminal domain-containing protein</fullName>
    </recommendedName>
</protein>
<dbReference type="InterPro" id="IPR036291">
    <property type="entry name" value="NAD(P)-bd_dom_sf"/>
</dbReference>
<dbReference type="InterPro" id="IPR050463">
    <property type="entry name" value="Gfo/Idh/MocA_oxidrdct_glycsds"/>
</dbReference>
<accession>A0A382MJC9</accession>
<dbReference type="AlphaFoldDB" id="A0A382MJC9"/>
<sequence>MPTHYARSRRSFLKKFAALSALTASSLPAVVLDQQQKTLLKRSVKTVSPNNRLQIATIGMGIIGFIDTVTALSVPGIELVAAGDLYDGRLAHAKEVFGSHVVTTRNYLEILEREDVDAVLICTPDHWHARIAIDALKAGKHVYCEKPMVQDVIDGKKIVRAEQNSGCILQVGSQFVSSIVFEEARKQFAAGAIGELNMIEARYNRNSAIGAWQYTIPSDASLKTVDWEQFIRGTKQRPFDPVRFFRWRNYWDYGTGVAGDLFVHLFSGLHHILSSNGPNRILATGGLRFWKDGRDVPDMMLGLCDYPETESHPAFNLTLQ</sequence>
<dbReference type="InterPro" id="IPR000683">
    <property type="entry name" value="Gfo/Idh/MocA-like_OxRdtase_N"/>
</dbReference>
<proteinExistence type="predicted"/>
<evidence type="ECO:0000313" key="2">
    <source>
        <dbReference type="EMBL" id="SVC48225.1"/>
    </source>
</evidence>
<name>A0A382MJC9_9ZZZZ</name>
<reference evidence="2" key="1">
    <citation type="submission" date="2018-05" db="EMBL/GenBank/DDBJ databases">
        <authorList>
            <person name="Lanie J.A."/>
            <person name="Ng W.-L."/>
            <person name="Kazmierczak K.M."/>
            <person name="Andrzejewski T.M."/>
            <person name="Davidsen T.M."/>
            <person name="Wayne K.J."/>
            <person name="Tettelin H."/>
            <person name="Glass J.I."/>
            <person name="Rusch D."/>
            <person name="Podicherti R."/>
            <person name="Tsui H.-C.T."/>
            <person name="Winkler M.E."/>
        </authorList>
    </citation>
    <scope>NUCLEOTIDE SEQUENCE</scope>
</reference>
<gene>
    <name evidence="2" type="ORF">METZ01_LOCUS301079</name>
</gene>